<feature type="signal peptide" evidence="10">
    <location>
        <begin position="1"/>
        <end position="24"/>
    </location>
</feature>
<dbReference type="SUPFAM" id="SSF56935">
    <property type="entry name" value="Porins"/>
    <property type="match status" value="1"/>
</dbReference>
<dbReference type="InterPro" id="IPR037066">
    <property type="entry name" value="Plug_dom_sf"/>
</dbReference>
<evidence type="ECO:0000256" key="7">
    <source>
        <dbReference type="ARBA" id="ARBA00023237"/>
    </source>
</evidence>
<dbReference type="Gene3D" id="2.60.40.1120">
    <property type="entry name" value="Carboxypeptidase-like, regulatory domain"/>
    <property type="match status" value="1"/>
</dbReference>
<keyword evidence="2 8" id="KW-0813">Transport</keyword>
<dbReference type="NCBIfam" id="TIGR04057">
    <property type="entry name" value="SusC_RagA_signa"/>
    <property type="match status" value="1"/>
</dbReference>
<dbReference type="AlphaFoldDB" id="A0A4U1FY07"/>
<protein>
    <submittedName>
        <fullName evidence="13">TonB-dependent receptor</fullName>
    </submittedName>
</protein>
<dbReference type="Gene3D" id="2.170.130.10">
    <property type="entry name" value="TonB-dependent receptor, plug domain"/>
    <property type="match status" value="1"/>
</dbReference>
<dbReference type="InterPro" id="IPR000531">
    <property type="entry name" value="Beta-barrel_TonB"/>
</dbReference>
<feature type="domain" description="TonB-dependent receptor plug" evidence="12">
    <location>
        <begin position="119"/>
        <end position="244"/>
    </location>
</feature>
<proteinExistence type="inferred from homology"/>
<dbReference type="FunFam" id="2.170.130.10:FF:000008">
    <property type="entry name" value="SusC/RagA family TonB-linked outer membrane protein"/>
    <property type="match status" value="1"/>
</dbReference>
<dbReference type="Gene3D" id="2.40.170.20">
    <property type="entry name" value="TonB-dependent receptor, beta-barrel domain"/>
    <property type="match status" value="1"/>
</dbReference>
<dbReference type="Proteomes" id="UP000309594">
    <property type="component" value="Unassembled WGS sequence"/>
</dbReference>
<evidence type="ECO:0000256" key="1">
    <source>
        <dbReference type="ARBA" id="ARBA00004571"/>
    </source>
</evidence>
<evidence type="ECO:0000256" key="10">
    <source>
        <dbReference type="SAM" id="SignalP"/>
    </source>
</evidence>
<evidence type="ECO:0000259" key="12">
    <source>
        <dbReference type="Pfam" id="PF07715"/>
    </source>
</evidence>
<evidence type="ECO:0000256" key="2">
    <source>
        <dbReference type="ARBA" id="ARBA00022448"/>
    </source>
</evidence>
<comment type="caution">
    <text evidence="13">The sequence shown here is derived from an EMBL/GenBank/DDBJ whole genome shotgun (WGS) entry which is preliminary data.</text>
</comment>
<keyword evidence="6 8" id="KW-0472">Membrane</keyword>
<keyword evidence="7 8" id="KW-0998">Cell outer membrane</keyword>
<keyword evidence="13" id="KW-0675">Receptor</keyword>
<gene>
    <name evidence="13" type="ORF">FBD94_23765</name>
</gene>
<dbReference type="InterPro" id="IPR023997">
    <property type="entry name" value="TonB-dep_OMP_SusC/RagA_CS"/>
</dbReference>
<evidence type="ECO:0000256" key="8">
    <source>
        <dbReference type="PROSITE-ProRule" id="PRU01360"/>
    </source>
</evidence>
<feature type="chain" id="PRO_5020811400" evidence="10">
    <location>
        <begin position="25"/>
        <end position="1057"/>
    </location>
</feature>
<dbReference type="InterPro" id="IPR039426">
    <property type="entry name" value="TonB-dep_rcpt-like"/>
</dbReference>
<evidence type="ECO:0000256" key="4">
    <source>
        <dbReference type="ARBA" id="ARBA00022692"/>
    </source>
</evidence>
<dbReference type="RefSeq" id="WP_136882065.1">
    <property type="nucleotide sequence ID" value="NZ_SWDX01000014.1"/>
</dbReference>
<comment type="similarity">
    <text evidence="8 9">Belongs to the TonB-dependent receptor family.</text>
</comment>
<dbReference type="Pfam" id="PF07715">
    <property type="entry name" value="Plug"/>
    <property type="match status" value="1"/>
</dbReference>
<dbReference type="NCBIfam" id="TIGR04056">
    <property type="entry name" value="OMP_RagA_SusC"/>
    <property type="match status" value="1"/>
</dbReference>
<organism evidence="13 14">
    <name type="scientific">Pedobacter hiemivivus</name>
    <dbReference type="NCBI Taxonomy" id="2530454"/>
    <lineage>
        <taxon>Bacteria</taxon>
        <taxon>Pseudomonadati</taxon>
        <taxon>Bacteroidota</taxon>
        <taxon>Sphingobacteriia</taxon>
        <taxon>Sphingobacteriales</taxon>
        <taxon>Sphingobacteriaceae</taxon>
        <taxon>Pedobacter</taxon>
    </lineage>
</organism>
<keyword evidence="5 9" id="KW-0798">TonB box</keyword>
<sequence length="1057" mass="115988">MLNKLSINLLATIACLLSITNGFAQDKKVSGRITDESNTPLPGVSVSIKNTKTATITNEDGYFTLSIPPTAQTLTFSYLGMEEQQVTIGSKTTFNIVLKTKSNILSDVIVIGYGTAKRTDLTGSVSRVDREDLIKDAPTNILQALQGKIAGVNVTQNDGAPGAGLSIRIRGSNSFLGGTEPLYVIDGVPFNNSSSGATPLSIGEDEKQTLNAMSFLNPSDIESIDILKDASATAIYGSRGANGVVLITTRQGKSGKEKIEFNAIVGQAKVSRKLDVLNASEYADYQNLAYLNSNKYTGTAYTLPYPGSNLPDPLNPGKTYYAKGPQDYIGNNNNWQDRIFRTGLSQNYTLNVSGGSANGSHSLSFSYLNQEGIISNSDYNRYGLGINLKRNISKTFKIGTSTSFANSRTNGVKTGTDKSDAASAGVIRSAITFPATQSEPIDYDGVGDAFITNPYIYVNDVLNRVNGINIFTSNYLEATFLKDFKFRQNIGFSYASNARDQYYPRSVYEGFAVKGWGLKSDNIWSSGVAESIVTYDKKIEKHSLNIVGAGTFERTNGNSKRAEAKTFPNDALENENMAAGEVTLPIITSRFQSTLISFLGRANYNYDERYLLTLSYRQDGSSKFGKDNKWAGFPSAAIAWRLSNESFMKDIKAINDLKLRLSYGQTGNQGIGSYASLAKLSVYNYVFGGAVQTGLANDLYSGPPNEKLKWETTTMYDLGLDLSMFNTRLNLTVDLYKKTTDDLLQNLIIPSSTGFLTKLVNSGSIENKGLEIKLAGVILKNKDFEWNSSFNVAFIKNKILSLSPDVTEQYGRNISTGDAPFIQTIGKPIGALYGYVEDGYYDNEAEVRSDPAYSGQGTAIILRTIGEIKYKNLDNDRTNISQTDRTFIGDVNPDYTFGFTNNFNYKRFDLSALINGVQGNDIINMNTRFNGNLGTNKNITQEMLDGAWAEGKDNTNATGPKVIRQFFRNQLFSRRFIEDGSFVRIKNVTLGYKLPLKSKTVTNLKVSLGVNNLYTFTNYSGYDPEINSYGDNPALFGVDLGGYPNSRTYYLSLRCNF</sequence>
<evidence type="ECO:0000256" key="3">
    <source>
        <dbReference type="ARBA" id="ARBA00022452"/>
    </source>
</evidence>
<accession>A0A4U1FY07</accession>
<evidence type="ECO:0000256" key="9">
    <source>
        <dbReference type="RuleBase" id="RU003357"/>
    </source>
</evidence>
<reference evidence="13 14" key="1">
    <citation type="submission" date="2019-04" db="EMBL/GenBank/DDBJ databases">
        <title>Pedobacter sp. RP-1-16 sp. nov., isolated from Arctic soil.</title>
        <authorList>
            <person name="Dahal R.H."/>
            <person name="Kim D.-U."/>
        </authorList>
    </citation>
    <scope>NUCLEOTIDE SEQUENCE [LARGE SCALE GENOMIC DNA]</scope>
    <source>
        <strain evidence="13 14">RP-1-16</strain>
    </source>
</reference>
<feature type="domain" description="TonB-dependent receptor-like beta-barrel" evidence="11">
    <location>
        <begin position="448"/>
        <end position="1013"/>
    </location>
</feature>
<evidence type="ECO:0000256" key="5">
    <source>
        <dbReference type="ARBA" id="ARBA00023077"/>
    </source>
</evidence>
<evidence type="ECO:0000256" key="6">
    <source>
        <dbReference type="ARBA" id="ARBA00023136"/>
    </source>
</evidence>
<dbReference type="Pfam" id="PF13715">
    <property type="entry name" value="CarbopepD_reg_2"/>
    <property type="match status" value="1"/>
</dbReference>
<dbReference type="PROSITE" id="PS52016">
    <property type="entry name" value="TONB_DEPENDENT_REC_3"/>
    <property type="match status" value="1"/>
</dbReference>
<keyword evidence="3 8" id="KW-1134">Transmembrane beta strand</keyword>
<evidence type="ECO:0000259" key="11">
    <source>
        <dbReference type="Pfam" id="PF00593"/>
    </source>
</evidence>
<comment type="subcellular location">
    <subcellularLocation>
        <location evidence="1 8">Cell outer membrane</location>
        <topology evidence="1 8">Multi-pass membrane protein</topology>
    </subcellularLocation>
</comment>
<dbReference type="EMBL" id="SWDX01000014">
    <property type="protein sequence ID" value="TKC55947.1"/>
    <property type="molecule type" value="Genomic_DNA"/>
</dbReference>
<keyword evidence="10" id="KW-0732">Signal</keyword>
<keyword evidence="4 8" id="KW-0812">Transmembrane</keyword>
<dbReference type="InterPro" id="IPR023996">
    <property type="entry name" value="TonB-dep_OMP_SusC/RagA"/>
</dbReference>
<dbReference type="InterPro" id="IPR008969">
    <property type="entry name" value="CarboxyPept-like_regulatory"/>
</dbReference>
<dbReference type="SUPFAM" id="SSF49464">
    <property type="entry name" value="Carboxypeptidase regulatory domain-like"/>
    <property type="match status" value="1"/>
</dbReference>
<dbReference type="InterPro" id="IPR012910">
    <property type="entry name" value="Plug_dom"/>
</dbReference>
<evidence type="ECO:0000313" key="13">
    <source>
        <dbReference type="EMBL" id="TKC55947.1"/>
    </source>
</evidence>
<name>A0A4U1FY07_9SPHI</name>
<dbReference type="Pfam" id="PF00593">
    <property type="entry name" value="TonB_dep_Rec_b-barrel"/>
    <property type="match status" value="1"/>
</dbReference>
<dbReference type="PROSITE" id="PS51257">
    <property type="entry name" value="PROKAR_LIPOPROTEIN"/>
    <property type="match status" value="1"/>
</dbReference>
<dbReference type="GO" id="GO:0009279">
    <property type="term" value="C:cell outer membrane"/>
    <property type="evidence" value="ECO:0007669"/>
    <property type="project" value="UniProtKB-SubCell"/>
</dbReference>
<evidence type="ECO:0000313" key="14">
    <source>
        <dbReference type="Proteomes" id="UP000309594"/>
    </source>
</evidence>
<dbReference type="InterPro" id="IPR036942">
    <property type="entry name" value="Beta-barrel_TonB_sf"/>
</dbReference>